<dbReference type="Gene3D" id="1.10.510.10">
    <property type="entry name" value="Transferase(Phosphotransferase) domain 1"/>
    <property type="match status" value="1"/>
</dbReference>
<sequence>MSPADPNLGRLLDQRYQLLALIGQGAMGRVYQARHIVLEGIVAIKLLSRSIADPRQQERFAEEARICAQLSQASPTIVRVTDYGLAEQQPYFVMEYLEGDTLKDLLLRGPIPLAQFLKITLAVADSLVQAHYGVESHGQRIPIIHRDIKPSNIFITKEGQIKLLDFGIAQRWQEAGDAEKQPFLGTLSYASPEQLNRQELDPRTDIYSLGVVMYQMLTGQLPVQAETLMNLNSWVEAHNRPIRPLREAAPLLNIPRSLQRLIETCLARDRNDRPQTAAEMVRVLAPLEERYQLADVLSDRLEGYLQKLPTASNDTDTEPAVSAEALCRLQSWPADKPCAQIVFPQMIRAGKLVVPSLWAMFPAAEIDAWRLNRLYLRTYRTFFCTLVPRPMLLWVTAIQGNRDQRLRWLKSYLELQQTGNQELLQAIALQRHYRILFFALEQPQRCAHVLDLKIDEHQAEQLRQWILQSSQLPRQGSVSASRQQLQEEFERKRPGLEALLQGSTGTLRSQ</sequence>
<dbReference type="EC" id="2.7.11.1" evidence="8"/>
<dbReference type="PANTHER" id="PTHR43289">
    <property type="entry name" value="MITOGEN-ACTIVATED PROTEIN KINASE KINASE KINASE 20-RELATED"/>
    <property type="match status" value="1"/>
</dbReference>
<dbReference type="PROSITE" id="PS00107">
    <property type="entry name" value="PROTEIN_KINASE_ATP"/>
    <property type="match status" value="1"/>
</dbReference>
<gene>
    <name evidence="8" type="ORF">DOP62_13315</name>
</gene>
<dbReference type="PANTHER" id="PTHR43289:SF34">
    <property type="entry name" value="SERINE_THREONINE-PROTEIN KINASE YBDM-RELATED"/>
    <property type="match status" value="1"/>
</dbReference>
<dbReference type="AlphaFoldDB" id="A0AAN1UVF1"/>
<dbReference type="Proteomes" id="UP000267249">
    <property type="component" value="Chromosome"/>
</dbReference>
<evidence type="ECO:0000259" key="7">
    <source>
        <dbReference type="PROSITE" id="PS50011"/>
    </source>
</evidence>
<feature type="domain" description="Protein kinase" evidence="7">
    <location>
        <begin position="16"/>
        <end position="288"/>
    </location>
</feature>
<evidence type="ECO:0000256" key="3">
    <source>
        <dbReference type="ARBA" id="ARBA00022777"/>
    </source>
</evidence>
<evidence type="ECO:0000256" key="2">
    <source>
        <dbReference type="ARBA" id="ARBA00022741"/>
    </source>
</evidence>
<feature type="region of interest" description="Disordered" evidence="6">
    <location>
        <begin position="477"/>
        <end position="510"/>
    </location>
</feature>
<dbReference type="CDD" id="cd14014">
    <property type="entry name" value="STKc_PknB_like"/>
    <property type="match status" value="1"/>
</dbReference>
<dbReference type="PROSITE" id="PS50011">
    <property type="entry name" value="PROTEIN_KINASE_DOM"/>
    <property type="match status" value="1"/>
</dbReference>
<dbReference type="SUPFAM" id="SSF56112">
    <property type="entry name" value="Protein kinase-like (PK-like)"/>
    <property type="match status" value="1"/>
</dbReference>
<proteinExistence type="predicted"/>
<evidence type="ECO:0000313" key="9">
    <source>
        <dbReference type="Proteomes" id="UP000267249"/>
    </source>
</evidence>
<dbReference type="RefSeq" id="WP_208674504.1">
    <property type="nucleotide sequence ID" value="NZ_CP030139.2"/>
</dbReference>
<feature type="binding site" evidence="5">
    <location>
        <position position="45"/>
    </location>
    <ligand>
        <name>ATP</name>
        <dbReference type="ChEBI" id="CHEBI:30616"/>
    </ligand>
</feature>
<dbReference type="InterPro" id="IPR011009">
    <property type="entry name" value="Kinase-like_dom_sf"/>
</dbReference>
<feature type="compositionally biased region" description="Polar residues" evidence="6">
    <location>
        <begin position="501"/>
        <end position="510"/>
    </location>
</feature>
<evidence type="ECO:0000256" key="6">
    <source>
        <dbReference type="SAM" id="MobiDB-lite"/>
    </source>
</evidence>
<organism evidence="8 9">
    <name type="scientific">Synechococcus elongatus PCC 11801</name>
    <dbReference type="NCBI Taxonomy" id="2219813"/>
    <lineage>
        <taxon>Bacteria</taxon>
        <taxon>Bacillati</taxon>
        <taxon>Cyanobacteriota</taxon>
        <taxon>Cyanophyceae</taxon>
        <taxon>Synechococcales</taxon>
        <taxon>Synechococcaceae</taxon>
        <taxon>Synechococcus</taxon>
    </lineage>
</organism>
<dbReference type="GO" id="GO:0005524">
    <property type="term" value="F:ATP binding"/>
    <property type="evidence" value="ECO:0007669"/>
    <property type="project" value="UniProtKB-UniRule"/>
</dbReference>
<dbReference type="InterPro" id="IPR000719">
    <property type="entry name" value="Prot_kinase_dom"/>
</dbReference>
<dbReference type="Gene3D" id="3.30.200.20">
    <property type="entry name" value="Phosphorylase Kinase, domain 1"/>
    <property type="match status" value="1"/>
</dbReference>
<dbReference type="InterPro" id="IPR008271">
    <property type="entry name" value="Ser/Thr_kinase_AS"/>
</dbReference>
<keyword evidence="3 8" id="KW-0418">Kinase</keyword>
<dbReference type="SMART" id="SM00220">
    <property type="entry name" value="S_TKc"/>
    <property type="match status" value="1"/>
</dbReference>
<dbReference type="GO" id="GO:0004674">
    <property type="term" value="F:protein serine/threonine kinase activity"/>
    <property type="evidence" value="ECO:0007669"/>
    <property type="project" value="UniProtKB-EC"/>
</dbReference>
<name>A0AAN1UVF1_SYNEL</name>
<dbReference type="PROSITE" id="PS00108">
    <property type="entry name" value="PROTEIN_KINASE_ST"/>
    <property type="match status" value="1"/>
</dbReference>
<keyword evidence="1 8" id="KW-0808">Transferase</keyword>
<dbReference type="InterPro" id="IPR017441">
    <property type="entry name" value="Protein_kinase_ATP_BS"/>
</dbReference>
<accession>A0AAN1UVF1</accession>
<dbReference type="EMBL" id="CP030139">
    <property type="protein sequence ID" value="AZB73556.1"/>
    <property type="molecule type" value="Genomic_DNA"/>
</dbReference>
<protein>
    <submittedName>
        <fullName evidence="8">Serine/threonine-protein kinase</fullName>
        <ecNumber evidence="8">2.7.11.1</ecNumber>
    </submittedName>
</protein>
<evidence type="ECO:0000256" key="1">
    <source>
        <dbReference type="ARBA" id="ARBA00022679"/>
    </source>
</evidence>
<feature type="compositionally biased region" description="Polar residues" evidence="6">
    <location>
        <begin position="477"/>
        <end position="486"/>
    </location>
</feature>
<dbReference type="Pfam" id="PF00069">
    <property type="entry name" value="Pkinase"/>
    <property type="match status" value="1"/>
</dbReference>
<keyword evidence="2 5" id="KW-0547">Nucleotide-binding</keyword>
<reference evidence="8 9" key="1">
    <citation type="journal article" date="2018" name="Sci. Rep.">
        <title>Genome Features and Biochemical Characteristics of a Robust, Fast Growing and Naturally Transformable Cyanobacterium Synechococcus elongatus PCC 11801 Isolated from India.</title>
        <authorList>
            <person name="Jaiswal D."/>
            <person name="Sengupta A."/>
            <person name="Sohoni S."/>
            <person name="Sengupta S."/>
            <person name="Phadnavis A.G."/>
            <person name="Pakrasi H.B."/>
            <person name="Wangikar P.P."/>
        </authorList>
    </citation>
    <scope>NUCLEOTIDE SEQUENCE [LARGE SCALE GENOMIC DNA]</scope>
    <source>
        <strain evidence="8 9">PCC 11801</strain>
    </source>
</reference>
<evidence type="ECO:0000256" key="4">
    <source>
        <dbReference type="ARBA" id="ARBA00022840"/>
    </source>
</evidence>
<evidence type="ECO:0000256" key="5">
    <source>
        <dbReference type="PROSITE-ProRule" id="PRU10141"/>
    </source>
</evidence>
<evidence type="ECO:0000313" key="8">
    <source>
        <dbReference type="EMBL" id="AZB73556.1"/>
    </source>
</evidence>
<keyword evidence="4 5" id="KW-0067">ATP-binding</keyword>